<comment type="caution">
    <text evidence="1">The sequence shown here is derived from an EMBL/GenBank/DDBJ whole genome shotgun (WGS) entry which is preliminary data.</text>
</comment>
<dbReference type="PANTHER" id="PTHR43040">
    <property type="entry name" value="RIBONUCLEASE D"/>
    <property type="match status" value="1"/>
</dbReference>
<dbReference type="InterPro" id="IPR012337">
    <property type="entry name" value="RNaseH-like_sf"/>
</dbReference>
<accession>A0AAI8VKM9</accession>
<dbReference type="EMBL" id="CAUWAG010000010">
    <property type="protein sequence ID" value="CAJ2506699.1"/>
    <property type="molecule type" value="Genomic_DNA"/>
</dbReference>
<dbReference type="InterPro" id="IPR036397">
    <property type="entry name" value="RNaseH_sf"/>
</dbReference>
<sequence length="206" mass="22815">MEQKPPTQFVDTSETVRALIDVLSTVEAESGCIHLDLEGVALSPHGSISIIQAWIPTLEQAFIVDVHTLGAQVQTHKVLIFDVRNDADALFKAGLAGIMDIQLLELASRKGSRDQICGLAACLKQEKVLPRLDQDEWQSRKTKVTQMFDPRLGGSYAVWNVRPLPQILTGYGVADVQLLPALPVRTKSAPTMSGWKWFARNSKRDR</sequence>
<protein>
    <submittedName>
        <fullName evidence="1">Uu.00g078850.m01.CDS01</fullName>
    </submittedName>
</protein>
<evidence type="ECO:0000313" key="1">
    <source>
        <dbReference type="EMBL" id="CAJ2506699.1"/>
    </source>
</evidence>
<dbReference type="PANTHER" id="PTHR43040:SF1">
    <property type="entry name" value="RIBONUCLEASE D"/>
    <property type="match status" value="1"/>
</dbReference>
<keyword evidence="2" id="KW-1185">Reference proteome</keyword>
<organism evidence="1 2">
    <name type="scientific">Anthostomella pinea</name>
    <dbReference type="NCBI Taxonomy" id="933095"/>
    <lineage>
        <taxon>Eukaryota</taxon>
        <taxon>Fungi</taxon>
        <taxon>Dikarya</taxon>
        <taxon>Ascomycota</taxon>
        <taxon>Pezizomycotina</taxon>
        <taxon>Sordariomycetes</taxon>
        <taxon>Xylariomycetidae</taxon>
        <taxon>Xylariales</taxon>
        <taxon>Xylariaceae</taxon>
        <taxon>Anthostomella</taxon>
    </lineage>
</organism>
<reference evidence="1" key="1">
    <citation type="submission" date="2023-10" db="EMBL/GenBank/DDBJ databases">
        <authorList>
            <person name="Hackl T."/>
        </authorList>
    </citation>
    <scope>NUCLEOTIDE SEQUENCE</scope>
</reference>
<dbReference type="Gene3D" id="3.30.420.10">
    <property type="entry name" value="Ribonuclease H-like superfamily/Ribonuclease H"/>
    <property type="match status" value="1"/>
</dbReference>
<evidence type="ECO:0000313" key="2">
    <source>
        <dbReference type="Proteomes" id="UP001295740"/>
    </source>
</evidence>
<dbReference type="AlphaFoldDB" id="A0AAI8VKM9"/>
<proteinExistence type="predicted"/>
<dbReference type="GO" id="GO:0003676">
    <property type="term" value="F:nucleic acid binding"/>
    <property type="evidence" value="ECO:0007669"/>
    <property type="project" value="InterPro"/>
</dbReference>
<dbReference type="Proteomes" id="UP001295740">
    <property type="component" value="Unassembled WGS sequence"/>
</dbReference>
<gene>
    <name evidence="1" type="ORF">KHLLAP_LOCUS7167</name>
</gene>
<name>A0AAI8VKM9_9PEZI</name>
<dbReference type="SUPFAM" id="SSF53098">
    <property type="entry name" value="Ribonuclease H-like"/>
    <property type="match status" value="1"/>
</dbReference>